<protein>
    <recommendedName>
        <fullName evidence="14">Acyltransferase</fullName>
    </recommendedName>
</protein>
<keyword evidence="7 11" id="KW-1133">Transmembrane helix</keyword>
<evidence type="ECO:0000256" key="1">
    <source>
        <dbReference type="ARBA" id="ARBA00004323"/>
    </source>
</evidence>
<evidence type="ECO:0000256" key="6">
    <source>
        <dbReference type="ARBA" id="ARBA00022968"/>
    </source>
</evidence>
<dbReference type="Gene3D" id="3.90.1480.20">
    <property type="entry name" value="Glycosyl transferase family 29"/>
    <property type="match status" value="1"/>
</dbReference>
<evidence type="ECO:0000256" key="8">
    <source>
        <dbReference type="ARBA" id="ARBA00023034"/>
    </source>
</evidence>
<evidence type="ECO:0000313" key="13">
    <source>
        <dbReference type="Proteomes" id="UP001515480"/>
    </source>
</evidence>
<evidence type="ECO:0000256" key="10">
    <source>
        <dbReference type="ARBA" id="ARBA00023180"/>
    </source>
</evidence>
<feature type="transmembrane region" description="Helical" evidence="11">
    <location>
        <begin position="54"/>
        <end position="75"/>
    </location>
</feature>
<keyword evidence="8" id="KW-0333">Golgi apparatus</keyword>
<dbReference type="InterPro" id="IPR051142">
    <property type="entry name" value="Glycosyltransferase_29"/>
</dbReference>
<dbReference type="Proteomes" id="UP001515480">
    <property type="component" value="Unassembled WGS sequence"/>
</dbReference>
<evidence type="ECO:0000256" key="2">
    <source>
        <dbReference type="ARBA" id="ARBA00006003"/>
    </source>
</evidence>
<evidence type="ECO:0008006" key="14">
    <source>
        <dbReference type="Google" id="ProtNLM"/>
    </source>
</evidence>
<dbReference type="PANTHER" id="PTHR13713">
    <property type="entry name" value="SIALYLTRANSFERASE"/>
    <property type="match status" value="1"/>
</dbReference>
<keyword evidence="5 11" id="KW-0812">Transmembrane</keyword>
<comment type="subcellular location">
    <subcellularLocation>
        <location evidence="1">Golgi apparatus membrane</location>
        <topology evidence="1">Single-pass type II membrane protein</topology>
    </subcellularLocation>
</comment>
<keyword evidence="3" id="KW-0328">Glycosyltransferase</keyword>
<evidence type="ECO:0000256" key="7">
    <source>
        <dbReference type="ARBA" id="ARBA00022989"/>
    </source>
</evidence>
<dbReference type="InterPro" id="IPR001675">
    <property type="entry name" value="Glyco_trans_29"/>
</dbReference>
<feature type="transmembrane region" description="Helical" evidence="11">
    <location>
        <begin position="120"/>
        <end position="137"/>
    </location>
</feature>
<evidence type="ECO:0000256" key="3">
    <source>
        <dbReference type="ARBA" id="ARBA00022676"/>
    </source>
</evidence>
<comment type="caution">
    <text evidence="12">The sequence shown here is derived from an EMBL/GenBank/DDBJ whole genome shotgun (WGS) entry which is preliminary data.</text>
</comment>
<proteinExistence type="inferred from homology"/>
<gene>
    <name evidence="12" type="ORF">AB1Y20_014767</name>
</gene>
<sequence>MEVESYRYRGTVTDGDTPRASLPPPLHPFAHRSIASCGAPRGVGAPTPPHTMDEYYLCALLFVYVVSTLTIPLWVPIVKRFTGDCGVFWVFSTLTYYAFLAWLVFAALLLFLLFHWPSLGSVWLCVLVGRVVNFARLRSRSPAELLSAHQLLSGISGPTPAAAEESGVAKGGDGGLGRVLLVGNGPSMKARQMGSFVDSFDTVVRFNSFVTAGMEEHTGSKTSLWCHMMQWYHTSSVDIRSRNHLPTCYAWNHVVLAPLFFVPNYLIPMLPPPNAMTWSVTTYWKAHRRLGLRLHQVPTTGFVMLMRLLETVERVHLVGFDGFAIGKELHYYQERRMHLQVNAAGALLHDWVAEQKGIQQLIDEGRVVLI</sequence>
<keyword evidence="9 11" id="KW-0472">Membrane</keyword>
<dbReference type="GO" id="GO:0008373">
    <property type="term" value="F:sialyltransferase activity"/>
    <property type="evidence" value="ECO:0007669"/>
    <property type="project" value="InterPro"/>
</dbReference>
<accession>A0AB34ICE4</accession>
<keyword evidence="4" id="KW-0808">Transferase</keyword>
<keyword evidence="6" id="KW-0735">Signal-anchor</keyword>
<dbReference type="GO" id="GO:0000139">
    <property type="term" value="C:Golgi membrane"/>
    <property type="evidence" value="ECO:0007669"/>
    <property type="project" value="UniProtKB-SubCell"/>
</dbReference>
<evidence type="ECO:0000256" key="5">
    <source>
        <dbReference type="ARBA" id="ARBA00022692"/>
    </source>
</evidence>
<dbReference type="AlphaFoldDB" id="A0AB34ICE4"/>
<keyword evidence="13" id="KW-1185">Reference proteome</keyword>
<evidence type="ECO:0000256" key="4">
    <source>
        <dbReference type="ARBA" id="ARBA00022679"/>
    </source>
</evidence>
<dbReference type="InterPro" id="IPR038578">
    <property type="entry name" value="GT29-like_sf"/>
</dbReference>
<dbReference type="PANTHER" id="PTHR13713:SF92">
    <property type="entry name" value="CMP-N-ACETYLNEURAMINATE-BETA-1,4-GALACTOSIDE ALPHA-2,3-SIALYLTRANSFERASE-LIKE ISOFORM X1"/>
    <property type="match status" value="1"/>
</dbReference>
<evidence type="ECO:0000313" key="12">
    <source>
        <dbReference type="EMBL" id="KAL1496147.1"/>
    </source>
</evidence>
<reference evidence="12 13" key="1">
    <citation type="journal article" date="2024" name="Science">
        <title>Giant polyketide synthase enzymes in the biosynthesis of giant marine polyether toxins.</title>
        <authorList>
            <person name="Fallon T.R."/>
            <person name="Shende V.V."/>
            <person name="Wierzbicki I.H."/>
            <person name="Pendleton A.L."/>
            <person name="Watervoot N.F."/>
            <person name="Auber R.P."/>
            <person name="Gonzalez D.J."/>
            <person name="Wisecaver J.H."/>
            <person name="Moore B.S."/>
        </authorList>
    </citation>
    <scope>NUCLEOTIDE SEQUENCE [LARGE SCALE GENOMIC DNA]</scope>
    <source>
        <strain evidence="12 13">12B1</strain>
    </source>
</reference>
<organism evidence="12 13">
    <name type="scientific">Prymnesium parvum</name>
    <name type="common">Toxic golden alga</name>
    <dbReference type="NCBI Taxonomy" id="97485"/>
    <lineage>
        <taxon>Eukaryota</taxon>
        <taxon>Haptista</taxon>
        <taxon>Haptophyta</taxon>
        <taxon>Prymnesiophyceae</taxon>
        <taxon>Prymnesiales</taxon>
        <taxon>Prymnesiaceae</taxon>
        <taxon>Prymnesium</taxon>
    </lineage>
</organism>
<keyword evidence="10" id="KW-0325">Glycoprotein</keyword>
<dbReference type="EMBL" id="JBGBPQ010000030">
    <property type="protein sequence ID" value="KAL1496147.1"/>
    <property type="molecule type" value="Genomic_DNA"/>
</dbReference>
<comment type="similarity">
    <text evidence="2">Belongs to the glycosyltransferase 29 family.</text>
</comment>
<evidence type="ECO:0000256" key="9">
    <source>
        <dbReference type="ARBA" id="ARBA00023136"/>
    </source>
</evidence>
<feature type="transmembrane region" description="Helical" evidence="11">
    <location>
        <begin position="87"/>
        <end position="114"/>
    </location>
</feature>
<evidence type="ECO:0000256" key="11">
    <source>
        <dbReference type="SAM" id="Phobius"/>
    </source>
</evidence>
<name>A0AB34ICE4_PRYPA</name>
<dbReference type="Pfam" id="PF00777">
    <property type="entry name" value="Glyco_transf_29"/>
    <property type="match status" value="2"/>
</dbReference>